<protein>
    <submittedName>
        <fullName evidence="13">Oxysterol-binding protein-related protein 1</fullName>
    </submittedName>
</protein>
<evidence type="ECO:0000256" key="8">
    <source>
        <dbReference type="ARBA" id="ARBA00023121"/>
    </source>
</evidence>
<dbReference type="GO" id="GO:0097038">
    <property type="term" value="C:perinuclear endoplasmic reticulum"/>
    <property type="evidence" value="ECO:0007669"/>
    <property type="project" value="TreeGrafter"/>
</dbReference>
<dbReference type="InterPro" id="IPR001849">
    <property type="entry name" value="PH_domain"/>
</dbReference>
<dbReference type="GO" id="GO:0044231">
    <property type="term" value="C:host cell presynaptic membrane"/>
    <property type="evidence" value="ECO:0007669"/>
    <property type="project" value="UniProtKB-KW"/>
</dbReference>
<dbReference type="SUPFAM" id="SSF48403">
    <property type="entry name" value="Ankyrin repeat"/>
    <property type="match status" value="1"/>
</dbReference>
<dbReference type="Pfam" id="PF01237">
    <property type="entry name" value="Oxysterol_BP"/>
    <property type="match status" value="1"/>
</dbReference>
<sequence length="1100" mass="125124">MLEAAEEADKMLIKLNMFKAVDNGDLKELQEFFQNYNSLRCDSDVVPRPSTSEAIEEEQGNNSEKKLEDSTELQQSNNLPSTDFIDQMTDERGNTLLHLAAMRGFKAICVYLLEQGFDPYRKNNLGQTCMDISSPQLRQLFMTVKPANSQLKRLTRDRVTRFEGPLLKKVRILGWKQIYVVLENGVFLLFNNRSDSMNRARRGYKYLESATCEPDPTDIGMFSVCFSDRSKATFLISLDHVSHYNSFKSTVPDSSRQMSANQVELIRQKWIDSVRDHIVYSTEFIRKGLKFNDDDAGDVFDGSNNNDLSNLNHLLPMDTIKSFFQEARAHYNILERHAESLCNLVQSVTDASSNTQNANFETSVPKFETDQQSVSSSTTSGSRLFGLIRGTRQDVRANPENEVQQTQLQQQQQSQSARSNALTNEFLQDNWSCIVFHLRLLMESTENTKTTMSQALALMEHQEQLRQNRIQDQEERCRVLEDSLHALARDHHELEKSLSMSQIYNSPHGCRSISMSTDLNEYHDAFEDFDDEKTMTPDSMSSYDGLEKRIQEVMNDGQDAAAAGLSGPQLPKGPNVCDNYGLSDETDEDCDDLESNCSALTVETVTDQYSSMINTSQHQHDLVSSATSKLQNRTRLPAPMVPRDQVSIWSILKNCIGKELSKITMPVVFNEPVTMLQRAVEGIEHTRILKMADLSDNPVERMELICAFVIASISCNCHRIVKPFNPLLYETFEYDHELEDGSHVKAIAQQVSHHPPITAASCESDNFVYNGVINPKIKFWGRSIEITHDGALRIHLKSHNETYLFNAVPCSIHNIIVGKLWFEHHGPLVINCYESNIQANITFKQAGWFSNEVHRFDGFIVSGTGASKTNSEKKKLKFVYGKWSDYIKSVDYSDYEKFMNGSQQKQFKIPDAPDYGQVNGLTAGMSNLGLSGSPNSVNNNSITSGPNHSKDSKASQRGGDKKSGVTKSESTLSLDIPNSKTLWRLESQYFSEYYNFTLFTMKLNELTSELEKTLPRTDSRFRPDVRKLEEGDLDGAASEKQRLEDKQREARARDKRFREPSADFLFFEQSNVPNSKEKLWLYKGGYWENRCNPSRFPDLF</sequence>
<keyword evidence="10" id="KW-0040">ANK repeat</keyword>
<dbReference type="InterPro" id="IPR002110">
    <property type="entry name" value="Ankyrin_rpt"/>
</dbReference>
<feature type="region of interest" description="Disordered" evidence="11">
    <location>
        <begin position="362"/>
        <end position="382"/>
    </location>
</feature>
<evidence type="ECO:0000256" key="3">
    <source>
        <dbReference type="ARBA" id="ARBA00022448"/>
    </source>
</evidence>
<organism evidence="13">
    <name type="scientific">Aceria tosichella</name>
    <name type="common">wheat curl mite</name>
    <dbReference type="NCBI Taxonomy" id="561515"/>
    <lineage>
        <taxon>Eukaryota</taxon>
        <taxon>Metazoa</taxon>
        <taxon>Ecdysozoa</taxon>
        <taxon>Arthropoda</taxon>
        <taxon>Chelicerata</taxon>
        <taxon>Arachnida</taxon>
        <taxon>Acari</taxon>
        <taxon>Acariformes</taxon>
        <taxon>Trombidiformes</taxon>
        <taxon>Prostigmata</taxon>
        <taxon>Eupodina</taxon>
        <taxon>Eriophyoidea</taxon>
        <taxon>Eriophyidae</taxon>
        <taxon>Eriophyinae</taxon>
        <taxon>Aceriini</taxon>
        <taxon>Aceria</taxon>
    </lineage>
</organism>
<dbReference type="PROSITE" id="PS50088">
    <property type="entry name" value="ANK_REPEAT"/>
    <property type="match status" value="1"/>
</dbReference>
<dbReference type="SUPFAM" id="SSF144000">
    <property type="entry name" value="Oxysterol-binding protein-like"/>
    <property type="match status" value="1"/>
</dbReference>
<dbReference type="PANTHER" id="PTHR10972:SF209">
    <property type="entry name" value="OXYSTEROL-BINDING PROTEIN"/>
    <property type="match status" value="1"/>
</dbReference>
<dbReference type="InterPro" id="IPR036770">
    <property type="entry name" value="Ankyrin_rpt-contain_sf"/>
</dbReference>
<evidence type="ECO:0000256" key="9">
    <source>
        <dbReference type="ARBA" id="ARBA00023298"/>
    </source>
</evidence>
<dbReference type="SMART" id="SM00233">
    <property type="entry name" value="PH"/>
    <property type="match status" value="1"/>
</dbReference>
<dbReference type="PANTHER" id="PTHR10972">
    <property type="entry name" value="OXYSTEROL-BINDING PROTEIN-RELATED"/>
    <property type="match status" value="1"/>
</dbReference>
<feature type="compositionally biased region" description="Basic and acidic residues" evidence="11">
    <location>
        <begin position="948"/>
        <end position="963"/>
    </location>
</feature>
<dbReference type="InterPro" id="IPR000648">
    <property type="entry name" value="Oxysterol-bd"/>
</dbReference>
<reference evidence="13" key="1">
    <citation type="submission" date="2018-10" db="EMBL/GenBank/DDBJ databases">
        <title>Transcriptome assembly of Aceria tosichella (Wheat curl mite) Type 2.</title>
        <authorList>
            <person name="Scully E.D."/>
            <person name="Geib S.M."/>
            <person name="Palmer N.A."/>
            <person name="Gupta A.K."/>
            <person name="Sarath G."/>
            <person name="Tatineni S."/>
        </authorList>
    </citation>
    <scope>NUCLEOTIDE SEQUENCE</scope>
    <source>
        <strain evidence="13">LincolnNE</strain>
    </source>
</reference>
<feature type="region of interest" description="Disordered" evidence="11">
    <location>
        <begin position="927"/>
        <end position="971"/>
    </location>
</feature>
<keyword evidence="6" id="KW-0528">Neurotoxin</keyword>
<evidence type="ECO:0000256" key="1">
    <source>
        <dbReference type="ARBA" id="ARBA00004175"/>
    </source>
</evidence>
<proteinExistence type="inferred from homology"/>
<dbReference type="GO" id="GO:0006887">
    <property type="term" value="P:exocytosis"/>
    <property type="evidence" value="ECO:0007669"/>
    <property type="project" value="UniProtKB-KW"/>
</dbReference>
<keyword evidence="8" id="KW-0446">Lipid-binding</keyword>
<comment type="similarity">
    <text evidence="2">Belongs to the OSBP family.</text>
</comment>
<dbReference type="PROSITE" id="PS50297">
    <property type="entry name" value="ANK_REP_REGION"/>
    <property type="match status" value="1"/>
</dbReference>
<evidence type="ECO:0000256" key="6">
    <source>
        <dbReference type="ARBA" id="ARBA00023028"/>
    </source>
</evidence>
<keyword evidence="5" id="KW-1052">Target cell membrane</keyword>
<keyword evidence="4" id="KW-0268">Exocytosis</keyword>
<dbReference type="Pfam" id="PF00023">
    <property type="entry name" value="Ank"/>
    <property type="match status" value="1"/>
</dbReference>
<dbReference type="PROSITE" id="PS50003">
    <property type="entry name" value="PH_DOMAIN"/>
    <property type="match status" value="1"/>
</dbReference>
<feature type="region of interest" description="Disordered" evidence="11">
    <location>
        <begin position="1026"/>
        <end position="1055"/>
    </location>
</feature>
<dbReference type="Gene3D" id="1.25.40.20">
    <property type="entry name" value="Ankyrin repeat-containing domain"/>
    <property type="match status" value="1"/>
</dbReference>
<dbReference type="SUPFAM" id="SSF50729">
    <property type="entry name" value="PH domain-like"/>
    <property type="match status" value="1"/>
</dbReference>
<feature type="domain" description="PH" evidence="12">
    <location>
        <begin position="159"/>
        <end position="279"/>
    </location>
</feature>
<evidence type="ECO:0000256" key="7">
    <source>
        <dbReference type="ARBA" id="ARBA00023055"/>
    </source>
</evidence>
<keyword evidence="3" id="KW-0813">Transport</keyword>
<dbReference type="GO" id="GO:0005886">
    <property type="term" value="C:plasma membrane"/>
    <property type="evidence" value="ECO:0007669"/>
    <property type="project" value="TreeGrafter"/>
</dbReference>
<dbReference type="InterPro" id="IPR011993">
    <property type="entry name" value="PH-like_dom_sf"/>
</dbReference>
<dbReference type="GO" id="GO:0032934">
    <property type="term" value="F:sterol binding"/>
    <property type="evidence" value="ECO:0007669"/>
    <property type="project" value="TreeGrafter"/>
</dbReference>
<feature type="compositionally biased region" description="Basic and acidic residues" evidence="11">
    <location>
        <begin position="1037"/>
        <end position="1055"/>
    </location>
</feature>
<feature type="compositionally biased region" description="Low complexity" evidence="11">
    <location>
        <begin position="373"/>
        <end position="382"/>
    </location>
</feature>
<dbReference type="FunFam" id="2.40.160.120:FF:000001">
    <property type="entry name" value="Oxysterol-binding protein"/>
    <property type="match status" value="1"/>
</dbReference>
<evidence type="ECO:0000256" key="10">
    <source>
        <dbReference type="PROSITE-ProRule" id="PRU00023"/>
    </source>
</evidence>
<evidence type="ECO:0000256" key="2">
    <source>
        <dbReference type="ARBA" id="ARBA00008842"/>
    </source>
</evidence>
<dbReference type="GO" id="GO:0005829">
    <property type="term" value="C:cytosol"/>
    <property type="evidence" value="ECO:0007669"/>
    <property type="project" value="TreeGrafter"/>
</dbReference>
<comment type="subcellular location">
    <subcellularLocation>
        <location evidence="1">Target cell membrane</location>
    </subcellularLocation>
</comment>
<gene>
    <name evidence="13" type="primary">Osbpl1a</name>
    <name evidence="13" type="ORF">g.12058</name>
</gene>
<dbReference type="AlphaFoldDB" id="A0A6G1SI34"/>
<keyword evidence="6" id="KW-0638">Presynaptic neurotoxin</keyword>
<dbReference type="Gene3D" id="2.40.160.120">
    <property type="match status" value="1"/>
</dbReference>
<evidence type="ECO:0000256" key="11">
    <source>
        <dbReference type="SAM" id="MobiDB-lite"/>
    </source>
</evidence>
<feature type="region of interest" description="Disordered" evidence="11">
    <location>
        <begin position="44"/>
        <end position="80"/>
    </location>
</feature>
<keyword evidence="9" id="KW-0472">Membrane</keyword>
<feature type="compositionally biased region" description="Polar residues" evidence="11">
    <location>
        <begin position="927"/>
        <end position="947"/>
    </location>
</feature>
<dbReference type="Gene3D" id="2.30.29.30">
    <property type="entry name" value="Pleckstrin-homology domain (PH domain)/Phosphotyrosine-binding domain (PTB)"/>
    <property type="match status" value="1"/>
</dbReference>
<keyword evidence="7" id="KW-0445">Lipid transport</keyword>
<accession>A0A6G1SI34</accession>
<dbReference type="InterPro" id="IPR037239">
    <property type="entry name" value="OSBP_sf"/>
</dbReference>
<evidence type="ECO:0000313" key="13">
    <source>
        <dbReference type="EMBL" id="MDE49632.1"/>
    </source>
</evidence>
<dbReference type="SMART" id="SM00248">
    <property type="entry name" value="ANK"/>
    <property type="match status" value="1"/>
</dbReference>
<keyword evidence="6" id="KW-0800">Toxin</keyword>
<dbReference type="EMBL" id="GGYP01004861">
    <property type="protein sequence ID" value="MDE49632.1"/>
    <property type="molecule type" value="Transcribed_RNA"/>
</dbReference>
<name>A0A6G1SI34_9ACAR</name>
<evidence type="ECO:0000256" key="4">
    <source>
        <dbReference type="ARBA" id="ARBA00022483"/>
    </source>
</evidence>
<dbReference type="GO" id="GO:0120009">
    <property type="term" value="P:intermembrane lipid transfer"/>
    <property type="evidence" value="ECO:0007669"/>
    <property type="project" value="UniProtKB-ARBA"/>
</dbReference>
<keyword evidence="9" id="KW-1053">Target membrane</keyword>
<evidence type="ECO:0000259" key="12">
    <source>
        <dbReference type="PROSITE" id="PS50003"/>
    </source>
</evidence>
<dbReference type="GO" id="GO:0044218">
    <property type="term" value="C:other organism cell membrane"/>
    <property type="evidence" value="ECO:0007669"/>
    <property type="project" value="UniProtKB-KW"/>
</dbReference>
<feature type="repeat" description="ANK" evidence="10">
    <location>
        <begin position="92"/>
        <end position="124"/>
    </location>
</feature>
<evidence type="ECO:0000256" key="5">
    <source>
        <dbReference type="ARBA" id="ARBA00022537"/>
    </source>
</evidence>